<name>A0A8S3GVM8_9BILA</name>
<evidence type="ECO:0000313" key="2">
    <source>
        <dbReference type="EMBL" id="CAF5171286.1"/>
    </source>
</evidence>
<feature type="non-terminal residue" evidence="2">
    <location>
        <position position="97"/>
    </location>
</feature>
<evidence type="ECO:0000256" key="1">
    <source>
        <dbReference type="SAM" id="MobiDB-lite"/>
    </source>
</evidence>
<reference evidence="2" key="1">
    <citation type="submission" date="2021-02" db="EMBL/GenBank/DDBJ databases">
        <authorList>
            <person name="Nowell W R."/>
        </authorList>
    </citation>
    <scope>NUCLEOTIDE SEQUENCE</scope>
</reference>
<accession>A0A8S3GVM8</accession>
<gene>
    <name evidence="2" type="ORF">BYL167_LOCUS77347</name>
</gene>
<comment type="caution">
    <text evidence="2">The sequence shown here is derived from an EMBL/GenBank/DDBJ whole genome shotgun (WGS) entry which is preliminary data.</text>
</comment>
<dbReference type="AlphaFoldDB" id="A0A8S3GVM8"/>
<organism evidence="2 3">
    <name type="scientific">Rotaria magnacalcarata</name>
    <dbReference type="NCBI Taxonomy" id="392030"/>
    <lineage>
        <taxon>Eukaryota</taxon>
        <taxon>Metazoa</taxon>
        <taxon>Spiralia</taxon>
        <taxon>Gnathifera</taxon>
        <taxon>Rotifera</taxon>
        <taxon>Eurotatoria</taxon>
        <taxon>Bdelloidea</taxon>
        <taxon>Philodinida</taxon>
        <taxon>Philodinidae</taxon>
        <taxon>Rotaria</taxon>
    </lineage>
</organism>
<proteinExistence type="predicted"/>
<feature type="region of interest" description="Disordered" evidence="1">
    <location>
        <begin position="1"/>
        <end position="36"/>
    </location>
</feature>
<sequence length="97" mass="11906">MPNRNSAKFEKDSSEYGSQISRQSIERNRLQPLHRHSIDPVYNREFTTTSIPSELYPYNYPPIPQYRQIEKRSRFRRICCSCFSRRRRRRRRQPSIQ</sequence>
<dbReference type="Proteomes" id="UP000681967">
    <property type="component" value="Unassembled WGS sequence"/>
</dbReference>
<evidence type="ECO:0000313" key="3">
    <source>
        <dbReference type="Proteomes" id="UP000681967"/>
    </source>
</evidence>
<protein>
    <submittedName>
        <fullName evidence="2">Uncharacterized protein</fullName>
    </submittedName>
</protein>
<dbReference type="EMBL" id="CAJOBH010281493">
    <property type="protein sequence ID" value="CAF5171286.1"/>
    <property type="molecule type" value="Genomic_DNA"/>
</dbReference>